<protein>
    <submittedName>
        <fullName evidence="2">Uncharacterized protein</fullName>
    </submittedName>
</protein>
<evidence type="ECO:0000313" key="3">
    <source>
        <dbReference type="Proteomes" id="UP001202961"/>
    </source>
</evidence>
<comment type="caution">
    <text evidence="2">The sequence shown here is derived from an EMBL/GenBank/DDBJ whole genome shotgun (WGS) entry which is preliminary data.</text>
</comment>
<dbReference type="Proteomes" id="UP001202961">
    <property type="component" value="Unassembled WGS sequence"/>
</dbReference>
<keyword evidence="3" id="KW-1185">Reference proteome</keyword>
<accession>A0ABT0U0U8</accession>
<dbReference type="EMBL" id="JAMQBK010000016">
    <property type="protein sequence ID" value="MCM2370118.1"/>
    <property type="molecule type" value="Genomic_DNA"/>
</dbReference>
<sequence>SECLPPTIVSPALAKQPNPNTKQVCRNHQAKRAANCRPDRGFASSGIHLLSRAGTAPLRLLDPAYAEPITISGIVVIPNHFYVPA</sequence>
<organism evidence="2 3">
    <name type="scientific">Aporhodopirellula aestuarii</name>
    <dbReference type="NCBI Taxonomy" id="2950107"/>
    <lineage>
        <taxon>Bacteria</taxon>
        <taxon>Pseudomonadati</taxon>
        <taxon>Planctomycetota</taxon>
        <taxon>Planctomycetia</taxon>
        <taxon>Pirellulales</taxon>
        <taxon>Pirellulaceae</taxon>
        <taxon>Aporhodopirellula</taxon>
    </lineage>
</organism>
<proteinExistence type="predicted"/>
<evidence type="ECO:0000256" key="1">
    <source>
        <dbReference type="SAM" id="MobiDB-lite"/>
    </source>
</evidence>
<feature type="region of interest" description="Disordered" evidence="1">
    <location>
        <begin position="1"/>
        <end position="30"/>
    </location>
</feature>
<name>A0ABT0U0U8_9BACT</name>
<reference evidence="2 3" key="1">
    <citation type="journal article" date="2022" name="Syst. Appl. Microbiol.">
        <title>Rhodopirellula aestuarii sp. nov., a novel member of the genus Rhodopirellula isolated from brackish sediments collected in the Tagus River estuary, Portugal.</title>
        <authorList>
            <person name="Vitorino I.R."/>
            <person name="Klimek D."/>
            <person name="Calusinska M."/>
            <person name="Lobo-da-Cunha A."/>
            <person name="Vasconcelos V."/>
            <person name="Lage O.M."/>
        </authorList>
    </citation>
    <scope>NUCLEOTIDE SEQUENCE [LARGE SCALE GENOMIC DNA]</scope>
    <source>
        <strain evidence="2 3">ICT_H3.1</strain>
    </source>
</reference>
<gene>
    <name evidence="2" type="ORF">NB063_05705</name>
</gene>
<feature type="compositionally biased region" description="Polar residues" evidence="1">
    <location>
        <begin position="17"/>
        <end position="26"/>
    </location>
</feature>
<evidence type="ECO:0000313" key="2">
    <source>
        <dbReference type="EMBL" id="MCM2370118.1"/>
    </source>
</evidence>
<feature type="non-terminal residue" evidence="2">
    <location>
        <position position="1"/>
    </location>
</feature>
<dbReference type="RefSeq" id="WP_250927787.1">
    <property type="nucleotide sequence ID" value="NZ_JAMQBK010000016.1"/>
</dbReference>